<evidence type="ECO:0000256" key="1">
    <source>
        <dbReference type="ARBA" id="ARBA00022679"/>
    </source>
</evidence>
<dbReference type="CDD" id="cd04301">
    <property type="entry name" value="NAT_SF"/>
    <property type="match status" value="1"/>
</dbReference>
<sequence length="280" mass="29916">MSTRIRPVLTDDAKVCGRIIYEAFNGIADAHGVRRDFPSIDVPTQFAAMFIAHPSIFGVVAEVDGRVVGAGFVTERDAIRAVGPIAVDPAYRGGGIGRQIMGAVLERAGEAVGVRLVQEAFNTRSVALYSSLSFEVKEPLLLMSGTPRGGPVPGYTVRPLVPDDIEPAARICAAVHGVERSAELRDALNAFHPLVVEHDSRITGYATAPIFWPMNHGVAETEGDMQALIAAAAAASPEPVSFLLPVRQAGLFRWCLLQGMQVVKPMTLMTIGEYREPSGA</sequence>
<dbReference type="Pfam" id="PF00583">
    <property type="entry name" value="Acetyltransf_1"/>
    <property type="match status" value="1"/>
</dbReference>
<keyword evidence="2" id="KW-0012">Acyltransferase</keyword>
<evidence type="ECO:0000313" key="4">
    <source>
        <dbReference type="EMBL" id="MDO9714086.1"/>
    </source>
</evidence>
<evidence type="ECO:0000259" key="3">
    <source>
        <dbReference type="PROSITE" id="PS51186"/>
    </source>
</evidence>
<dbReference type="PANTHER" id="PTHR43877:SF1">
    <property type="entry name" value="ACETYLTRANSFERASE"/>
    <property type="match status" value="1"/>
</dbReference>
<proteinExistence type="predicted"/>
<accession>A0ABT9EDD8</accession>
<dbReference type="Gene3D" id="3.40.630.30">
    <property type="match status" value="1"/>
</dbReference>
<keyword evidence="1" id="KW-0808">Transferase</keyword>
<reference evidence="4 5" key="1">
    <citation type="submission" date="2023-08" db="EMBL/GenBank/DDBJ databases">
        <title>The draft genome sequence of Paracraurococcus sp. LOR1-02.</title>
        <authorList>
            <person name="Kingkaew E."/>
            <person name="Tanasupawat S."/>
        </authorList>
    </citation>
    <scope>NUCLEOTIDE SEQUENCE [LARGE SCALE GENOMIC DNA]</scope>
    <source>
        <strain evidence="4 5">LOR1-02</strain>
    </source>
</reference>
<name>A0ABT9EDD8_9PROT</name>
<comment type="caution">
    <text evidence="4">The sequence shown here is derived from an EMBL/GenBank/DDBJ whole genome shotgun (WGS) entry which is preliminary data.</text>
</comment>
<dbReference type="InterPro" id="IPR000182">
    <property type="entry name" value="GNAT_dom"/>
</dbReference>
<dbReference type="EMBL" id="JAUTWS010000161">
    <property type="protein sequence ID" value="MDO9714086.1"/>
    <property type="molecule type" value="Genomic_DNA"/>
</dbReference>
<dbReference type="InterPro" id="IPR050832">
    <property type="entry name" value="Bact_Acetyltransf"/>
</dbReference>
<keyword evidence="5" id="KW-1185">Reference proteome</keyword>
<organism evidence="4 5">
    <name type="scientific">Paracraurococcus lichenis</name>
    <dbReference type="NCBI Taxonomy" id="3064888"/>
    <lineage>
        <taxon>Bacteria</taxon>
        <taxon>Pseudomonadati</taxon>
        <taxon>Pseudomonadota</taxon>
        <taxon>Alphaproteobacteria</taxon>
        <taxon>Acetobacterales</taxon>
        <taxon>Roseomonadaceae</taxon>
        <taxon>Paracraurococcus</taxon>
    </lineage>
</organism>
<protein>
    <submittedName>
        <fullName evidence="4">GNAT family N-acetyltransferase</fullName>
    </submittedName>
</protein>
<gene>
    <name evidence="4" type="ORF">Q7A36_37640</name>
</gene>
<dbReference type="RefSeq" id="WP_305108927.1">
    <property type="nucleotide sequence ID" value="NZ_JAUTWS010000161.1"/>
</dbReference>
<evidence type="ECO:0000313" key="5">
    <source>
        <dbReference type="Proteomes" id="UP001243009"/>
    </source>
</evidence>
<dbReference type="SUPFAM" id="SSF55729">
    <property type="entry name" value="Acyl-CoA N-acyltransferases (Nat)"/>
    <property type="match status" value="2"/>
</dbReference>
<dbReference type="InterPro" id="IPR016181">
    <property type="entry name" value="Acyl_CoA_acyltransferase"/>
</dbReference>
<dbReference type="PROSITE" id="PS51186">
    <property type="entry name" value="GNAT"/>
    <property type="match status" value="1"/>
</dbReference>
<feature type="domain" description="N-acetyltransferase" evidence="3">
    <location>
        <begin position="3"/>
        <end position="164"/>
    </location>
</feature>
<dbReference type="Proteomes" id="UP001243009">
    <property type="component" value="Unassembled WGS sequence"/>
</dbReference>
<dbReference type="PANTHER" id="PTHR43877">
    <property type="entry name" value="AMINOALKYLPHOSPHONATE N-ACETYLTRANSFERASE-RELATED-RELATED"/>
    <property type="match status" value="1"/>
</dbReference>
<evidence type="ECO:0000256" key="2">
    <source>
        <dbReference type="ARBA" id="ARBA00023315"/>
    </source>
</evidence>